<feature type="transmembrane region" description="Helical" evidence="1">
    <location>
        <begin position="63"/>
        <end position="84"/>
    </location>
</feature>
<dbReference type="InterPro" id="IPR000620">
    <property type="entry name" value="EamA_dom"/>
</dbReference>
<gene>
    <name evidence="3" type="ORF">YASMINEVIRUS_1079</name>
</gene>
<feature type="transmembrane region" description="Helical" evidence="1">
    <location>
        <begin position="39"/>
        <end position="57"/>
    </location>
</feature>
<comment type="caution">
    <text evidence="3">The sequence shown here is derived from an EMBL/GenBank/DDBJ whole genome shotgun (WGS) entry which is preliminary data.</text>
</comment>
<proteinExistence type="predicted"/>
<protein>
    <submittedName>
        <fullName evidence="3">Multidrug transporter EmrE</fullName>
    </submittedName>
</protein>
<dbReference type="Pfam" id="PF00892">
    <property type="entry name" value="EamA"/>
    <property type="match status" value="1"/>
</dbReference>
<feature type="domain" description="EamA" evidence="2">
    <location>
        <begin position="11"/>
        <end position="108"/>
    </location>
</feature>
<reference evidence="3 4" key="1">
    <citation type="submission" date="2018-10" db="EMBL/GenBank/DDBJ databases">
        <authorList>
            <consortium name="IHU Genomes"/>
        </authorList>
    </citation>
    <scope>NUCLEOTIDE SEQUENCE [LARGE SCALE GENOMIC DNA]</scope>
    <source>
        <strain evidence="3 4">A1</strain>
    </source>
</reference>
<evidence type="ECO:0000313" key="3">
    <source>
        <dbReference type="EMBL" id="VBB18616.1"/>
    </source>
</evidence>
<dbReference type="InterPro" id="IPR037185">
    <property type="entry name" value="EmrE-like"/>
</dbReference>
<keyword evidence="4" id="KW-1185">Reference proteome</keyword>
<organism evidence="3 4">
    <name type="scientific">Yasminevirus sp. GU-2018</name>
    <dbReference type="NCBI Taxonomy" id="2420051"/>
    <lineage>
        <taxon>Viruses</taxon>
        <taxon>Varidnaviria</taxon>
        <taxon>Bamfordvirae</taxon>
        <taxon>Nucleocytoviricota</taxon>
        <taxon>Megaviricetes</taxon>
        <taxon>Imitervirales</taxon>
        <taxon>Mimiviridae</taxon>
        <taxon>Klosneuvirinae</taxon>
        <taxon>Yasminevirus</taxon>
        <taxon>Yasminevirus saudimassiliense</taxon>
    </lineage>
</organism>
<accession>A0A5K0UBS8</accession>
<dbReference type="EMBL" id="UPSH01000001">
    <property type="protein sequence ID" value="VBB18616.1"/>
    <property type="molecule type" value="Genomic_DNA"/>
</dbReference>
<evidence type="ECO:0000313" key="4">
    <source>
        <dbReference type="Proteomes" id="UP000594342"/>
    </source>
</evidence>
<name>A0A5K0UBS8_9VIRU</name>
<evidence type="ECO:0000256" key="1">
    <source>
        <dbReference type="SAM" id="Phobius"/>
    </source>
</evidence>
<dbReference type="SUPFAM" id="SSF103481">
    <property type="entry name" value="Multidrug resistance efflux transporter EmrE"/>
    <property type="match status" value="1"/>
</dbReference>
<evidence type="ECO:0000259" key="2">
    <source>
        <dbReference type="Pfam" id="PF00892"/>
    </source>
</evidence>
<dbReference type="Gene3D" id="1.10.3730.20">
    <property type="match status" value="1"/>
</dbReference>
<dbReference type="GO" id="GO:0016020">
    <property type="term" value="C:membrane"/>
    <property type="evidence" value="ECO:0007669"/>
    <property type="project" value="InterPro"/>
</dbReference>
<keyword evidence="1" id="KW-0812">Transmembrane</keyword>
<dbReference type="Proteomes" id="UP000594342">
    <property type="component" value="Unassembled WGS sequence"/>
</dbReference>
<sequence length="110" mass="12389">MNQETVLMMLVYVSFIIVFEALAQNAFKFCHNNGDKRGFVCGVFFYGAVGFFLMKMYDYQSMGIVNVLWSALSVVAIMLLGHYCWGEKITANDIIGSILVFIGIVCIMMD</sequence>
<feature type="transmembrane region" description="Helical" evidence="1">
    <location>
        <begin position="6"/>
        <end position="27"/>
    </location>
</feature>
<keyword evidence="1" id="KW-1133">Transmembrane helix</keyword>
<keyword evidence="1" id="KW-0472">Membrane</keyword>
<feature type="transmembrane region" description="Helical" evidence="1">
    <location>
        <begin position="91"/>
        <end position="109"/>
    </location>
</feature>